<protein>
    <recommendedName>
        <fullName evidence="4">Terpenoid cyclases/Protein prenyltransferase</fullName>
    </recommendedName>
</protein>
<dbReference type="OrthoDB" id="2343925at2759"/>
<dbReference type="PANTHER" id="PTHR31739">
    <property type="entry name" value="ENT-COPALYL DIPHOSPHATE SYNTHASE, CHLOROPLASTIC"/>
    <property type="match status" value="1"/>
</dbReference>
<evidence type="ECO:0000313" key="3">
    <source>
        <dbReference type="Proteomes" id="UP000800035"/>
    </source>
</evidence>
<proteinExistence type="inferred from homology"/>
<sequence>MTGIDIRDDGLQSGAISSIQRAWERYDKDYTAGCMSCAIYDTAWISMVSKVISDGKRWLFPQSFDYLLSMQSEDGSWRADGTPSQVDGIFYTAASLLSLHRHRLEPLNTAVHAIDDIERRIHRATASLATQLTEWDVAATVHVGFEIIVPSLLDMLRAENLLPDFQFSGGVILGQLNSAKLSKFEPGMLYSRKASTAVHSLEVFIGKVDFDKLSHHKSNGSTMGSPSSTAAYLIHTSHWDDEAEAYLRHVVAAGAGKGSGAVPSAFPSAYFEYTWMLSAMLSAGFSMSELGCIATEEMVSMLRCALTTNNGILGFAPSLPPDADDTAQCIVCLRRLGRTASPDAMIKCFESTTHFRTYFSERNPSFTANCNVLSALLAQTDVSRYSDQIFDIVGFLCDYWWENDGYIMDKWNLSHHYASLLAVQSMMELLGQIDKGNLKPLSYEMQSKINITLFQICFRALLDKPSPASTEETAYRVLVLVKARRMPIFHFIRDHMDHEITSQVDWSCGHRE</sequence>
<dbReference type="InterPro" id="IPR050148">
    <property type="entry name" value="Terpene_synthase-like"/>
</dbReference>
<reference evidence="2" key="1">
    <citation type="journal article" date="2020" name="Stud. Mycol.">
        <title>101 Dothideomycetes genomes: a test case for predicting lifestyles and emergence of pathogens.</title>
        <authorList>
            <person name="Haridas S."/>
            <person name="Albert R."/>
            <person name="Binder M."/>
            <person name="Bloem J."/>
            <person name="Labutti K."/>
            <person name="Salamov A."/>
            <person name="Andreopoulos B."/>
            <person name="Baker S."/>
            <person name="Barry K."/>
            <person name="Bills G."/>
            <person name="Bluhm B."/>
            <person name="Cannon C."/>
            <person name="Castanera R."/>
            <person name="Culley D."/>
            <person name="Daum C."/>
            <person name="Ezra D."/>
            <person name="Gonzalez J."/>
            <person name="Henrissat B."/>
            <person name="Kuo A."/>
            <person name="Liang C."/>
            <person name="Lipzen A."/>
            <person name="Lutzoni F."/>
            <person name="Magnuson J."/>
            <person name="Mondo S."/>
            <person name="Nolan M."/>
            <person name="Ohm R."/>
            <person name="Pangilinan J."/>
            <person name="Park H.-J."/>
            <person name="Ramirez L."/>
            <person name="Alfaro M."/>
            <person name="Sun H."/>
            <person name="Tritt A."/>
            <person name="Yoshinaga Y."/>
            <person name="Zwiers L.-H."/>
            <person name="Turgeon B."/>
            <person name="Goodwin S."/>
            <person name="Spatafora J."/>
            <person name="Crous P."/>
            <person name="Grigoriev I."/>
        </authorList>
    </citation>
    <scope>NUCLEOTIDE SEQUENCE</scope>
    <source>
        <strain evidence="2">CBS 675.92</strain>
    </source>
</reference>
<dbReference type="SUPFAM" id="SSF48239">
    <property type="entry name" value="Terpenoid cyclases/Protein prenyltransferases"/>
    <property type="match status" value="1"/>
</dbReference>
<evidence type="ECO:0008006" key="4">
    <source>
        <dbReference type="Google" id="ProtNLM"/>
    </source>
</evidence>
<dbReference type="GO" id="GO:0016102">
    <property type="term" value="P:diterpenoid biosynthetic process"/>
    <property type="evidence" value="ECO:0007669"/>
    <property type="project" value="TreeGrafter"/>
</dbReference>
<dbReference type="Gene3D" id="1.50.10.20">
    <property type="match status" value="1"/>
</dbReference>
<dbReference type="GO" id="GO:0000287">
    <property type="term" value="F:magnesium ion binding"/>
    <property type="evidence" value="ECO:0007669"/>
    <property type="project" value="TreeGrafter"/>
</dbReference>
<gene>
    <name evidence="2" type="ORF">CC80DRAFT_160637</name>
</gene>
<dbReference type="PANTHER" id="PTHR31739:SF25">
    <property type="entry name" value="(E,E)-GERANYLLINALOOL SYNTHASE"/>
    <property type="match status" value="1"/>
</dbReference>
<organism evidence="2 3">
    <name type="scientific">Byssothecium circinans</name>
    <dbReference type="NCBI Taxonomy" id="147558"/>
    <lineage>
        <taxon>Eukaryota</taxon>
        <taxon>Fungi</taxon>
        <taxon>Dikarya</taxon>
        <taxon>Ascomycota</taxon>
        <taxon>Pezizomycotina</taxon>
        <taxon>Dothideomycetes</taxon>
        <taxon>Pleosporomycetidae</taxon>
        <taxon>Pleosporales</taxon>
        <taxon>Massarineae</taxon>
        <taxon>Massarinaceae</taxon>
        <taxon>Byssothecium</taxon>
    </lineage>
</organism>
<evidence type="ECO:0000256" key="1">
    <source>
        <dbReference type="ARBA" id="ARBA00006333"/>
    </source>
</evidence>
<dbReference type="EMBL" id="ML976979">
    <property type="protein sequence ID" value="KAF1962415.1"/>
    <property type="molecule type" value="Genomic_DNA"/>
</dbReference>
<comment type="similarity">
    <text evidence="1">Belongs to the terpene synthase family.</text>
</comment>
<dbReference type="Gene3D" id="1.50.10.160">
    <property type="match status" value="1"/>
</dbReference>
<dbReference type="Proteomes" id="UP000800035">
    <property type="component" value="Unassembled WGS sequence"/>
</dbReference>
<accession>A0A6A5UBW8</accession>
<dbReference type="AlphaFoldDB" id="A0A6A5UBW8"/>
<evidence type="ECO:0000313" key="2">
    <source>
        <dbReference type="EMBL" id="KAF1962415.1"/>
    </source>
</evidence>
<dbReference type="InterPro" id="IPR008930">
    <property type="entry name" value="Terpenoid_cyclase/PrenylTrfase"/>
</dbReference>
<name>A0A6A5UBW8_9PLEO</name>
<dbReference type="GO" id="GO:0010333">
    <property type="term" value="F:terpene synthase activity"/>
    <property type="evidence" value="ECO:0007669"/>
    <property type="project" value="InterPro"/>
</dbReference>
<keyword evidence="3" id="KW-1185">Reference proteome</keyword>